<evidence type="ECO:0000256" key="1">
    <source>
        <dbReference type="SAM" id="MobiDB-lite"/>
    </source>
</evidence>
<keyword evidence="2" id="KW-0472">Membrane</keyword>
<name>A0A5C3DZF1_9BASI</name>
<organism evidence="3 4">
    <name type="scientific">Ustilago trichophora</name>
    <dbReference type="NCBI Taxonomy" id="86804"/>
    <lineage>
        <taxon>Eukaryota</taxon>
        <taxon>Fungi</taxon>
        <taxon>Dikarya</taxon>
        <taxon>Basidiomycota</taxon>
        <taxon>Ustilaginomycotina</taxon>
        <taxon>Ustilaginomycetes</taxon>
        <taxon>Ustilaginales</taxon>
        <taxon>Ustilaginaceae</taxon>
        <taxon>Ustilago</taxon>
    </lineage>
</organism>
<sequence length="253" mass="26679">MPTLPSVGLISGEPEDGMEEEEEEARMASLSSSPSRHPSSSPCLIRRGSSKVFGYAFGHRFGDGSSEDAHHHSVPSNSDSTPVSQQGSPWSSTAVTPLSTPATSIAHGDFGGDAPNVNRTNEKKRLSWLGSTPASHWTMHRASASSEASSPPPTCPFRSKRLHSRNGSWSSSSATSTPLTISSKDSSPKKDSSKRPSSNHAAGPNSATSLVPNAQFLGLMLLMILLISSPLIKVLSVLLFVAVVVLDPSDSYL</sequence>
<gene>
    <name evidence="3" type="ORF">UTRI_02174</name>
</gene>
<accession>A0A5C3DZF1</accession>
<feature type="compositionally biased region" description="Polar residues" evidence="1">
    <location>
        <begin position="74"/>
        <end position="103"/>
    </location>
</feature>
<feature type="region of interest" description="Disordered" evidence="1">
    <location>
        <begin position="137"/>
        <end position="207"/>
    </location>
</feature>
<keyword evidence="4" id="KW-1185">Reference proteome</keyword>
<protein>
    <submittedName>
        <fullName evidence="3">Uncharacterized protein</fullName>
    </submittedName>
</protein>
<dbReference type="Proteomes" id="UP000324022">
    <property type="component" value="Unassembled WGS sequence"/>
</dbReference>
<dbReference type="EMBL" id="OOIN01000005">
    <property type="protein sequence ID" value="SPO23495.1"/>
    <property type="molecule type" value="Genomic_DNA"/>
</dbReference>
<reference evidence="3 4" key="1">
    <citation type="submission" date="2018-03" db="EMBL/GenBank/DDBJ databases">
        <authorList>
            <person name="Guldener U."/>
        </authorList>
    </citation>
    <scope>NUCLEOTIDE SEQUENCE [LARGE SCALE GENOMIC DNA]</scope>
    <source>
        <strain evidence="3 4">NBRC100155</strain>
    </source>
</reference>
<proteinExistence type="predicted"/>
<feature type="transmembrane region" description="Helical" evidence="2">
    <location>
        <begin position="216"/>
        <end position="246"/>
    </location>
</feature>
<dbReference type="AlphaFoldDB" id="A0A5C3DZF1"/>
<keyword evidence="2" id="KW-0812">Transmembrane</keyword>
<dbReference type="OrthoDB" id="2556641at2759"/>
<keyword evidence="2" id="KW-1133">Transmembrane helix</keyword>
<feature type="compositionally biased region" description="Acidic residues" evidence="1">
    <location>
        <begin position="13"/>
        <end position="24"/>
    </location>
</feature>
<feature type="region of interest" description="Disordered" evidence="1">
    <location>
        <begin position="1"/>
        <end position="119"/>
    </location>
</feature>
<evidence type="ECO:0000256" key="2">
    <source>
        <dbReference type="SAM" id="Phobius"/>
    </source>
</evidence>
<evidence type="ECO:0000313" key="3">
    <source>
        <dbReference type="EMBL" id="SPO23495.1"/>
    </source>
</evidence>
<feature type="compositionally biased region" description="Low complexity" evidence="1">
    <location>
        <begin position="165"/>
        <end position="185"/>
    </location>
</feature>
<feature type="compositionally biased region" description="Low complexity" evidence="1">
    <location>
        <begin position="29"/>
        <end position="42"/>
    </location>
</feature>
<evidence type="ECO:0000313" key="4">
    <source>
        <dbReference type="Proteomes" id="UP000324022"/>
    </source>
</evidence>